<protein>
    <submittedName>
        <fullName evidence="2">Crotonyl-CoA hydratase</fullName>
        <ecNumber evidence="2">4.2.1.150</ecNumber>
    </submittedName>
</protein>
<dbReference type="Proteomes" id="UP000503096">
    <property type="component" value="Chromosome"/>
</dbReference>
<dbReference type="InParanoid" id="A0A6M4H632"/>
<dbReference type="PANTHER" id="PTHR42964">
    <property type="entry name" value="ENOYL-COA HYDRATASE"/>
    <property type="match status" value="1"/>
</dbReference>
<dbReference type="Pfam" id="PF00378">
    <property type="entry name" value="ECH_1"/>
    <property type="match status" value="1"/>
</dbReference>
<dbReference type="CDD" id="cd06558">
    <property type="entry name" value="crotonase-like"/>
    <property type="match status" value="1"/>
</dbReference>
<gene>
    <name evidence="2" type="ORF">DSM104440_01775</name>
</gene>
<sequence>MATTIVIEHQGPIGLVTLNRPERHNAFDDALINDLTEALRSMEAEDSVRAIVISGAGPSFSAGADLDWMKRAAGYSKDENQRDAMALGALMRTLDHLRKPTIARVHGAAIGGGVGLVACCDIAVSLSTAQFGFSEVKLGLIPAVISPYVIAAVGARSARRYFLTGERFDAAEAYRIGLVHDLAQDEADLDEKIGNIIDAMMLAGPVAQREAKDLIRAVANRPMHSEILQDTAERIAKIRTSPEGREGIAAFLEKRKASWVPAEPEAPAPIEPPQGI</sequence>
<comment type="similarity">
    <text evidence="1">Belongs to the enoyl-CoA hydratase/isomerase family.</text>
</comment>
<proteinExistence type="inferred from homology"/>
<dbReference type="InterPro" id="IPR051683">
    <property type="entry name" value="Enoyl-CoA_Hydratase/Isomerase"/>
</dbReference>
<name>A0A6M4H632_9PROT</name>
<reference evidence="2 3" key="1">
    <citation type="submission" date="2020-04" db="EMBL/GenBank/DDBJ databases">
        <title>Usitatibacter rugosus gen. nov., sp. nov. and Usitatibacter palustris sp. nov., novel members of Usitatibacteraceae fam. nov. within the order Nitrosomonadales isolated from soil.</title>
        <authorList>
            <person name="Huber K.J."/>
            <person name="Neumann-Schaal M."/>
            <person name="Geppert A."/>
            <person name="Luckner M."/>
            <person name="Wanner G."/>
            <person name="Overmann J."/>
        </authorList>
    </citation>
    <scope>NUCLEOTIDE SEQUENCE [LARGE SCALE GENOMIC DNA]</scope>
    <source>
        <strain evidence="2 3">Swamp67</strain>
    </source>
</reference>
<dbReference type="InterPro" id="IPR014748">
    <property type="entry name" value="Enoyl-CoA_hydra_C"/>
</dbReference>
<organism evidence="2 3">
    <name type="scientific">Usitatibacter palustris</name>
    <dbReference type="NCBI Taxonomy" id="2732487"/>
    <lineage>
        <taxon>Bacteria</taxon>
        <taxon>Pseudomonadati</taxon>
        <taxon>Pseudomonadota</taxon>
        <taxon>Betaproteobacteria</taxon>
        <taxon>Nitrosomonadales</taxon>
        <taxon>Usitatibacteraceae</taxon>
        <taxon>Usitatibacter</taxon>
    </lineage>
</organism>
<dbReference type="Gene3D" id="1.10.12.10">
    <property type="entry name" value="Lyase 2-enoyl-coa Hydratase, Chain A, domain 2"/>
    <property type="match status" value="1"/>
</dbReference>
<evidence type="ECO:0000256" key="1">
    <source>
        <dbReference type="ARBA" id="ARBA00005254"/>
    </source>
</evidence>
<keyword evidence="2" id="KW-0456">Lyase</keyword>
<dbReference type="EMBL" id="CP053073">
    <property type="protein sequence ID" value="QJR14960.1"/>
    <property type="molecule type" value="Genomic_DNA"/>
</dbReference>
<accession>A0A6M4H632</accession>
<dbReference type="EC" id="4.2.1.150" evidence="2"/>
<dbReference type="AlphaFoldDB" id="A0A6M4H632"/>
<dbReference type="KEGG" id="upl:DSM104440_01775"/>
<keyword evidence="3" id="KW-1185">Reference proteome</keyword>
<dbReference type="RefSeq" id="WP_171161826.1">
    <property type="nucleotide sequence ID" value="NZ_CP053073.1"/>
</dbReference>
<dbReference type="InterPro" id="IPR029045">
    <property type="entry name" value="ClpP/crotonase-like_dom_sf"/>
</dbReference>
<dbReference type="PANTHER" id="PTHR42964:SF1">
    <property type="entry name" value="POLYKETIDE BIOSYNTHESIS ENOYL-COA HYDRATASE PKSH-RELATED"/>
    <property type="match status" value="1"/>
</dbReference>
<dbReference type="SUPFAM" id="SSF52096">
    <property type="entry name" value="ClpP/crotonase"/>
    <property type="match status" value="1"/>
</dbReference>
<dbReference type="Gene3D" id="3.90.226.10">
    <property type="entry name" value="2-enoyl-CoA Hydratase, Chain A, domain 1"/>
    <property type="match status" value="1"/>
</dbReference>
<evidence type="ECO:0000313" key="3">
    <source>
        <dbReference type="Proteomes" id="UP000503096"/>
    </source>
</evidence>
<dbReference type="GO" id="GO:0018812">
    <property type="term" value="F:3-hydroxyacyl-CoA dehydratase activity"/>
    <property type="evidence" value="ECO:0007669"/>
    <property type="project" value="UniProtKB-EC"/>
</dbReference>
<dbReference type="InterPro" id="IPR001753">
    <property type="entry name" value="Enoyl-CoA_hydra/iso"/>
</dbReference>
<evidence type="ECO:0000313" key="2">
    <source>
        <dbReference type="EMBL" id="QJR14960.1"/>
    </source>
</evidence>